<dbReference type="SMART" id="SM01332">
    <property type="entry name" value="Cyclin_C"/>
    <property type="match status" value="1"/>
</dbReference>
<dbReference type="GO" id="GO:0019887">
    <property type="term" value="F:protein kinase regulator activity"/>
    <property type="evidence" value="ECO:0007669"/>
    <property type="project" value="UniProtKB-ARBA"/>
</dbReference>
<evidence type="ECO:0000256" key="2">
    <source>
        <dbReference type="ARBA" id="ARBA00022618"/>
    </source>
</evidence>
<evidence type="ECO:0000256" key="4">
    <source>
        <dbReference type="ARBA" id="ARBA00023306"/>
    </source>
</evidence>
<accession>A0A8K0XPY8</accession>
<dbReference type="InterPro" id="IPR006671">
    <property type="entry name" value="Cyclin_N"/>
</dbReference>
<dbReference type="InterPro" id="IPR004367">
    <property type="entry name" value="Cyclin_C-dom"/>
</dbReference>
<dbReference type="InterPro" id="IPR048258">
    <property type="entry name" value="Cyclins_cyclin-box"/>
</dbReference>
<keyword evidence="2" id="KW-0132">Cell division</keyword>
<keyword evidence="3 5" id="KW-0195">Cyclin</keyword>
<evidence type="ECO:0000259" key="8">
    <source>
        <dbReference type="SMART" id="SM01332"/>
    </source>
</evidence>
<dbReference type="Pfam" id="PF00134">
    <property type="entry name" value="Cyclin_N"/>
    <property type="match status" value="1"/>
</dbReference>
<sequence length="442" mass="51269">MKDVSNSTRVPRPSAYPKKRPSPYGVSKSRKQSPLFPPHAPVRKSPRAARAEQQAQRQREAQLTAMRLRREGIYLEDEYREEIRYYMHQMERYTMSSTTSMDQQPEIRWHMRPCLVDFLVEIHFTFRLRPETLYLTLNIIDRYVSRRIVYVKHYQLVGCAALWIAAKFEDAKERVPTVQDLTQICRETYDESAFIQMEGHVLDTIDWTLGHPTAEAWLRLMCCGPCVEDPKVQHVARFLMEITLFYREFVKYPPSAIALGALTLARYLCGKGRRMFEETEECLEIVEHLDERLAKHVNDLSETLVKKYSYAFYSKAATFVVQYYLENGRWQRQPVPALPMTPIRTYSSKVTTPMSVSTTASDLSDDMPATPTSPNFSSEFFSSSYMSDDKENFPSSPTFEPMITKHEDPTPEQFLPHDFVTFGRPALHNLNMSSPRTAAMVS</sequence>
<keyword evidence="10" id="KW-1185">Reference proteome</keyword>
<organism evidence="9 10">
    <name type="scientific">Cristinia sonorae</name>
    <dbReference type="NCBI Taxonomy" id="1940300"/>
    <lineage>
        <taxon>Eukaryota</taxon>
        <taxon>Fungi</taxon>
        <taxon>Dikarya</taxon>
        <taxon>Basidiomycota</taxon>
        <taxon>Agaricomycotina</taxon>
        <taxon>Agaricomycetes</taxon>
        <taxon>Agaricomycetidae</taxon>
        <taxon>Agaricales</taxon>
        <taxon>Pleurotineae</taxon>
        <taxon>Stephanosporaceae</taxon>
        <taxon>Cristinia</taxon>
    </lineage>
</organism>
<feature type="domain" description="Cyclin-like" evidence="7">
    <location>
        <begin position="117"/>
        <end position="203"/>
    </location>
</feature>
<evidence type="ECO:0000256" key="5">
    <source>
        <dbReference type="RuleBase" id="RU000383"/>
    </source>
</evidence>
<proteinExistence type="inferred from homology"/>
<dbReference type="InterPro" id="IPR039361">
    <property type="entry name" value="Cyclin"/>
</dbReference>
<evidence type="ECO:0000313" key="9">
    <source>
        <dbReference type="EMBL" id="KAH8100643.1"/>
    </source>
</evidence>
<feature type="domain" description="Cyclin-like" evidence="7">
    <location>
        <begin position="216"/>
        <end position="302"/>
    </location>
</feature>
<evidence type="ECO:0000259" key="7">
    <source>
        <dbReference type="SMART" id="SM00385"/>
    </source>
</evidence>
<dbReference type="OrthoDB" id="5590282at2759"/>
<evidence type="ECO:0000256" key="1">
    <source>
        <dbReference type="ARBA" id="ARBA00008742"/>
    </source>
</evidence>
<dbReference type="FunFam" id="1.10.472.10:FF:000010">
    <property type="entry name" value="G1/S-specific cyclin Cln1"/>
    <property type="match status" value="1"/>
</dbReference>
<dbReference type="InterPro" id="IPR036915">
    <property type="entry name" value="Cyclin-like_sf"/>
</dbReference>
<feature type="region of interest" description="Disordered" evidence="6">
    <location>
        <begin position="1"/>
        <end position="60"/>
    </location>
</feature>
<name>A0A8K0XPY8_9AGAR</name>
<gene>
    <name evidence="9" type="ORF">BXZ70DRAFT_1000336</name>
</gene>
<dbReference type="AlphaFoldDB" id="A0A8K0XPY8"/>
<dbReference type="Proteomes" id="UP000813824">
    <property type="component" value="Unassembled WGS sequence"/>
</dbReference>
<dbReference type="GO" id="GO:0044843">
    <property type="term" value="P:cell cycle G1/S phase transition"/>
    <property type="evidence" value="ECO:0007669"/>
    <property type="project" value="UniProtKB-ARBA"/>
</dbReference>
<dbReference type="Gene3D" id="1.10.472.10">
    <property type="entry name" value="Cyclin-like"/>
    <property type="match status" value="2"/>
</dbReference>
<comment type="similarity">
    <text evidence="1 5">Belongs to the cyclin family.</text>
</comment>
<comment type="caution">
    <text evidence="9">The sequence shown here is derived from an EMBL/GenBank/DDBJ whole genome shotgun (WGS) entry which is preliminary data.</text>
</comment>
<reference evidence="9" key="1">
    <citation type="journal article" date="2021" name="New Phytol.">
        <title>Evolutionary innovations through gain and loss of genes in the ectomycorrhizal Boletales.</title>
        <authorList>
            <person name="Wu G."/>
            <person name="Miyauchi S."/>
            <person name="Morin E."/>
            <person name="Kuo A."/>
            <person name="Drula E."/>
            <person name="Varga T."/>
            <person name="Kohler A."/>
            <person name="Feng B."/>
            <person name="Cao Y."/>
            <person name="Lipzen A."/>
            <person name="Daum C."/>
            <person name="Hundley H."/>
            <person name="Pangilinan J."/>
            <person name="Johnson J."/>
            <person name="Barry K."/>
            <person name="LaButti K."/>
            <person name="Ng V."/>
            <person name="Ahrendt S."/>
            <person name="Min B."/>
            <person name="Choi I.G."/>
            <person name="Park H."/>
            <person name="Plett J.M."/>
            <person name="Magnuson J."/>
            <person name="Spatafora J.W."/>
            <person name="Nagy L.G."/>
            <person name="Henrissat B."/>
            <person name="Grigoriev I.V."/>
            <person name="Yang Z.L."/>
            <person name="Xu J."/>
            <person name="Martin F.M."/>
        </authorList>
    </citation>
    <scope>NUCLEOTIDE SEQUENCE</scope>
    <source>
        <strain evidence="9">KKN 215</strain>
    </source>
</reference>
<dbReference type="GO" id="GO:0051301">
    <property type="term" value="P:cell division"/>
    <property type="evidence" value="ECO:0007669"/>
    <property type="project" value="UniProtKB-KW"/>
</dbReference>
<dbReference type="Pfam" id="PF02984">
    <property type="entry name" value="Cyclin_C"/>
    <property type="match status" value="1"/>
</dbReference>
<dbReference type="CDD" id="cd20559">
    <property type="entry name" value="CYCLIN_ScCLN_like"/>
    <property type="match status" value="1"/>
</dbReference>
<keyword evidence="4" id="KW-0131">Cell cycle</keyword>
<evidence type="ECO:0000256" key="6">
    <source>
        <dbReference type="SAM" id="MobiDB-lite"/>
    </source>
</evidence>
<dbReference type="EMBL" id="JAEVFJ010000015">
    <property type="protein sequence ID" value="KAH8100643.1"/>
    <property type="molecule type" value="Genomic_DNA"/>
</dbReference>
<feature type="domain" description="Cyclin C-terminal" evidence="8">
    <location>
        <begin position="212"/>
        <end position="322"/>
    </location>
</feature>
<protein>
    <submittedName>
        <fullName evidence="9">Cyclin</fullName>
    </submittedName>
</protein>
<dbReference type="InterPro" id="IPR013763">
    <property type="entry name" value="Cyclin-like_dom"/>
</dbReference>
<dbReference type="PROSITE" id="PS00292">
    <property type="entry name" value="CYCLINS"/>
    <property type="match status" value="1"/>
</dbReference>
<dbReference type="GO" id="GO:0051726">
    <property type="term" value="P:regulation of cell cycle"/>
    <property type="evidence" value="ECO:0007669"/>
    <property type="project" value="UniProtKB-ARBA"/>
</dbReference>
<evidence type="ECO:0000313" key="10">
    <source>
        <dbReference type="Proteomes" id="UP000813824"/>
    </source>
</evidence>
<dbReference type="PANTHER" id="PTHR10177">
    <property type="entry name" value="CYCLINS"/>
    <property type="match status" value="1"/>
</dbReference>
<dbReference type="SMART" id="SM00385">
    <property type="entry name" value="CYCLIN"/>
    <property type="match status" value="2"/>
</dbReference>
<dbReference type="CDD" id="cd20537">
    <property type="entry name" value="CYCLIN_CCNO-like_rpt2"/>
    <property type="match status" value="1"/>
</dbReference>
<evidence type="ECO:0000256" key="3">
    <source>
        <dbReference type="ARBA" id="ARBA00023127"/>
    </source>
</evidence>
<dbReference type="SUPFAM" id="SSF47954">
    <property type="entry name" value="Cyclin-like"/>
    <property type="match status" value="2"/>
</dbReference>